<feature type="transmembrane region" description="Helical" evidence="6">
    <location>
        <begin position="39"/>
        <end position="63"/>
    </location>
</feature>
<gene>
    <name evidence="7" type="ORF">HGA03_05435</name>
</gene>
<organism evidence="7 8">
    <name type="scientific">Cellulomonas denverensis</name>
    <dbReference type="NCBI Taxonomy" id="264297"/>
    <lineage>
        <taxon>Bacteria</taxon>
        <taxon>Bacillati</taxon>
        <taxon>Actinomycetota</taxon>
        <taxon>Actinomycetes</taxon>
        <taxon>Micrococcales</taxon>
        <taxon>Cellulomonadaceae</taxon>
        <taxon>Cellulomonas</taxon>
    </lineage>
</organism>
<keyword evidence="5 6" id="KW-0472">Membrane</keyword>
<comment type="similarity">
    <text evidence="2">Belongs to the TerC family.</text>
</comment>
<accession>A0A7X6QYL1</accession>
<evidence type="ECO:0000256" key="4">
    <source>
        <dbReference type="ARBA" id="ARBA00022989"/>
    </source>
</evidence>
<evidence type="ECO:0000256" key="5">
    <source>
        <dbReference type="ARBA" id="ARBA00023136"/>
    </source>
</evidence>
<feature type="transmembrane region" description="Helical" evidence="6">
    <location>
        <begin position="300"/>
        <end position="322"/>
    </location>
</feature>
<evidence type="ECO:0000256" key="2">
    <source>
        <dbReference type="ARBA" id="ARBA00007511"/>
    </source>
</evidence>
<reference evidence="7 8" key="1">
    <citation type="submission" date="2020-04" db="EMBL/GenBank/DDBJ databases">
        <title>MicrobeNet Type strains.</title>
        <authorList>
            <person name="Nicholson A.C."/>
        </authorList>
    </citation>
    <scope>NUCLEOTIDE SEQUENCE [LARGE SCALE GENOMIC DNA]</scope>
    <source>
        <strain evidence="7 8">ATCC BAA-788</strain>
    </source>
</reference>
<protein>
    <submittedName>
        <fullName evidence="7">TerC family protein</fullName>
    </submittedName>
</protein>
<sequence>MSVDLWVWIVTGIAIIGMVVFDFYAHVRTPHAPTFRESAIWSAVYIGLAIVFGIGLGAVWGWGHGTEYFAGYVTEKSLSVDNLFIFLIIMTKFAVPREYQQKVLLVGVVIALVLRTVFILLGAAAIEQWSWVFYLFGAYLVYTGINLGREKHEPDEVSHAGDRKDGLTVRLLKKVLPTVDEYHGDRLTTRIDGKRFITPMLLVMVAIGSTDLIFALDSIPAIYGLTQEPYIVFTANAFALLGLRQLYFLIGGLLERLVYLSQGLAFILVFIGIKLVLHAMHTNELSFINGGHHFEWAPEIPTWLSLLVILGTLTVATVASLLKTSRDRKAEVAAGTGTVEETAALPSKES</sequence>
<comment type="caution">
    <text evidence="7">The sequence shown here is derived from an EMBL/GenBank/DDBJ whole genome shotgun (WGS) entry which is preliminary data.</text>
</comment>
<evidence type="ECO:0000256" key="6">
    <source>
        <dbReference type="SAM" id="Phobius"/>
    </source>
</evidence>
<name>A0A7X6QYL1_9CELL</name>
<dbReference type="GO" id="GO:0016020">
    <property type="term" value="C:membrane"/>
    <property type="evidence" value="ECO:0007669"/>
    <property type="project" value="UniProtKB-SubCell"/>
</dbReference>
<feature type="transmembrane region" description="Helical" evidence="6">
    <location>
        <begin position="200"/>
        <end position="223"/>
    </location>
</feature>
<dbReference type="InterPro" id="IPR022369">
    <property type="entry name" value="Integral_membrane_TerC_rswitch"/>
</dbReference>
<evidence type="ECO:0000313" key="7">
    <source>
        <dbReference type="EMBL" id="NKY22106.1"/>
    </source>
</evidence>
<evidence type="ECO:0000256" key="3">
    <source>
        <dbReference type="ARBA" id="ARBA00022692"/>
    </source>
</evidence>
<dbReference type="InterPro" id="IPR005496">
    <property type="entry name" value="Integral_membrane_TerC"/>
</dbReference>
<proteinExistence type="inferred from homology"/>
<dbReference type="NCBIfam" id="TIGR03718">
    <property type="entry name" value="R_switched_Alx"/>
    <property type="match status" value="1"/>
</dbReference>
<dbReference type="EMBL" id="JAAXOX010000002">
    <property type="protein sequence ID" value="NKY22106.1"/>
    <property type="molecule type" value="Genomic_DNA"/>
</dbReference>
<dbReference type="RefSeq" id="WP_168629215.1">
    <property type="nucleotide sequence ID" value="NZ_BONL01000015.1"/>
</dbReference>
<dbReference type="PANTHER" id="PTHR30238">
    <property type="entry name" value="MEMBRANE BOUND PREDICTED REDOX MODULATOR"/>
    <property type="match status" value="1"/>
</dbReference>
<feature type="transmembrane region" description="Helical" evidence="6">
    <location>
        <begin position="6"/>
        <end position="27"/>
    </location>
</feature>
<dbReference type="AlphaFoldDB" id="A0A7X6QYL1"/>
<comment type="subcellular location">
    <subcellularLocation>
        <location evidence="1">Membrane</location>
        <topology evidence="1">Multi-pass membrane protein</topology>
    </subcellularLocation>
</comment>
<feature type="transmembrane region" description="Helical" evidence="6">
    <location>
        <begin position="103"/>
        <end position="125"/>
    </location>
</feature>
<dbReference type="PANTHER" id="PTHR30238:SF0">
    <property type="entry name" value="THYLAKOID MEMBRANE PROTEIN TERC, CHLOROPLASTIC"/>
    <property type="match status" value="1"/>
</dbReference>
<keyword evidence="3 6" id="KW-0812">Transmembrane</keyword>
<dbReference type="Proteomes" id="UP000581206">
    <property type="component" value="Unassembled WGS sequence"/>
</dbReference>
<feature type="transmembrane region" description="Helical" evidence="6">
    <location>
        <begin position="257"/>
        <end position="280"/>
    </location>
</feature>
<evidence type="ECO:0000256" key="1">
    <source>
        <dbReference type="ARBA" id="ARBA00004141"/>
    </source>
</evidence>
<feature type="transmembrane region" description="Helical" evidence="6">
    <location>
        <begin position="69"/>
        <end position="91"/>
    </location>
</feature>
<keyword evidence="8" id="KW-1185">Reference proteome</keyword>
<feature type="transmembrane region" description="Helical" evidence="6">
    <location>
        <begin position="131"/>
        <end position="148"/>
    </location>
</feature>
<keyword evidence="4 6" id="KW-1133">Transmembrane helix</keyword>
<feature type="transmembrane region" description="Helical" evidence="6">
    <location>
        <begin position="229"/>
        <end position="250"/>
    </location>
</feature>
<dbReference type="Pfam" id="PF03741">
    <property type="entry name" value="TerC"/>
    <property type="match status" value="1"/>
</dbReference>
<evidence type="ECO:0000313" key="8">
    <source>
        <dbReference type="Proteomes" id="UP000581206"/>
    </source>
</evidence>